<dbReference type="EMBL" id="JAQQWK010000006">
    <property type="protein sequence ID" value="KAK8040102.1"/>
    <property type="molecule type" value="Genomic_DNA"/>
</dbReference>
<sequence>MSGFNVSCHPTNLDGVAPPNDNYAYIDSHWGPANVTAMTKCCAPQVAKDEGCYTWCRLGPDDDISSPSAKDSWESTFQDCLSREGRLASNASFVAPRVVAVQNASAAPAQVGVVGGVKGALFVVVGVLSWVLGP</sequence>
<proteinExistence type="predicted"/>
<evidence type="ECO:0000313" key="2">
    <source>
        <dbReference type="Proteomes" id="UP001444661"/>
    </source>
</evidence>
<organism evidence="1 2">
    <name type="scientific">Apiospora rasikravindrae</name>
    <dbReference type="NCBI Taxonomy" id="990691"/>
    <lineage>
        <taxon>Eukaryota</taxon>
        <taxon>Fungi</taxon>
        <taxon>Dikarya</taxon>
        <taxon>Ascomycota</taxon>
        <taxon>Pezizomycotina</taxon>
        <taxon>Sordariomycetes</taxon>
        <taxon>Xylariomycetidae</taxon>
        <taxon>Amphisphaeriales</taxon>
        <taxon>Apiosporaceae</taxon>
        <taxon>Apiospora</taxon>
    </lineage>
</organism>
<evidence type="ECO:0000313" key="1">
    <source>
        <dbReference type="EMBL" id="KAK8040102.1"/>
    </source>
</evidence>
<keyword evidence="2" id="KW-1185">Reference proteome</keyword>
<name>A0ABR1T0Z0_9PEZI</name>
<comment type="caution">
    <text evidence="1">The sequence shown here is derived from an EMBL/GenBank/DDBJ whole genome shotgun (WGS) entry which is preliminary data.</text>
</comment>
<dbReference type="Proteomes" id="UP001444661">
    <property type="component" value="Unassembled WGS sequence"/>
</dbReference>
<reference evidence="1 2" key="1">
    <citation type="submission" date="2023-01" db="EMBL/GenBank/DDBJ databases">
        <title>Analysis of 21 Apiospora genomes using comparative genomics revels a genus with tremendous synthesis potential of carbohydrate active enzymes and secondary metabolites.</title>
        <authorList>
            <person name="Sorensen T."/>
        </authorList>
    </citation>
    <scope>NUCLEOTIDE SEQUENCE [LARGE SCALE GENOMIC DNA]</scope>
    <source>
        <strain evidence="1 2">CBS 33761</strain>
    </source>
</reference>
<accession>A0ABR1T0Z0</accession>
<gene>
    <name evidence="1" type="ORF">PG993_008513</name>
</gene>
<protein>
    <submittedName>
        <fullName evidence="1">Uncharacterized protein</fullName>
    </submittedName>
</protein>